<organism evidence="2 3">
    <name type="scientific">Crateriforma conspicua</name>
    <dbReference type="NCBI Taxonomy" id="2527996"/>
    <lineage>
        <taxon>Bacteria</taxon>
        <taxon>Pseudomonadati</taxon>
        <taxon>Planctomycetota</taxon>
        <taxon>Planctomycetia</taxon>
        <taxon>Planctomycetales</taxon>
        <taxon>Planctomycetaceae</taxon>
        <taxon>Crateriforma</taxon>
    </lineage>
</organism>
<dbReference type="RefSeq" id="WP_146410574.1">
    <property type="nucleotide sequence ID" value="NZ_SJPZ01000001.1"/>
</dbReference>
<name>A0A5C6FV85_9PLAN</name>
<gene>
    <name evidence="2" type="ORF">V7x_05370</name>
</gene>
<feature type="region of interest" description="Disordered" evidence="1">
    <location>
        <begin position="416"/>
        <end position="442"/>
    </location>
</feature>
<comment type="caution">
    <text evidence="2">The sequence shown here is derived from an EMBL/GenBank/DDBJ whole genome shotgun (WGS) entry which is preliminary data.</text>
</comment>
<proteinExistence type="predicted"/>
<evidence type="ECO:0000313" key="3">
    <source>
        <dbReference type="Proteomes" id="UP000316476"/>
    </source>
</evidence>
<accession>A0A5C6FV85</accession>
<evidence type="ECO:0000256" key="1">
    <source>
        <dbReference type="SAM" id="MobiDB-lite"/>
    </source>
</evidence>
<evidence type="ECO:0000313" key="2">
    <source>
        <dbReference type="EMBL" id="TWU64993.1"/>
    </source>
</evidence>
<dbReference type="Proteomes" id="UP000316476">
    <property type="component" value="Unassembled WGS sequence"/>
</dbReference>
<evidence type="ECO:0008006" key="4">
    <source>
        <dbReference type="Google" id="ProtNLM"/>
    </source>
</evidence>
<reference evidence="2 3" key="1">
    <citation type="submission" date="2019-02" db="EMBL/GenBank/DDBJ databases">
        <title>Deep-cultivation of Planctomycetes and their phenomic and genomic characterization uncovers novel biology.</title>
        <authorList>
            <person name="Wiegand S."/>
            <person name="Jogler M."/>
            <person name="Boedeker C."/>
            <person name="Pinto D."/>
            <person name="Vollmers J."/>
            <person name="Rivas-Marin E."/>
            <person name="Kohn T."/>
            <person name="Peeters S.H."/>
            <person name="Heuer A."/>
            <person name="Rast P."/>
            <person name="Oberbeckmann S."/>
            <person name="Bunk B."/>
            <person name="Jeske O."/>
            <person name="Meyerdierks A."/>
            <person name="Storesund J.E."/>
            <person name="Kallscheuer N."/>
            <person name="Luecker S."/>
            <person name="Lage O.M."/>
            <person name="Pohl T."/>
            <person name="Merkel B.J."/>
            <person name="Hornburger P."/>
            <person name="Mueller R.-W."/>
            <person name="Bruemmer F."/>
            <person name="Labrenz M."/>
            <person name="Spormann A.M."/>
            <person name="Op Den Camp H."/>
            <person name="Overmann J."/>
            <person name="Amann R."/>
            <person name="Jetten M.S.M."/>
            <person name="Mascher T."/>
            <person name="Medema M.H."/>
            <person name="Devos D.P."/>
            <person name="Kaster A.-K."/>
            <person name="Ovreas L."/>
            <person name="Rohde M."/>
            <person name="Galperin M.Y."/>
            <person name="Jogler C."/>
        </authorList>
    </citation>
    <scope>NUCLEOTIDE SEQUENCE [LARGE SCALE GENOMIC DNA]</scope>
    <source>
        <strain evidence="2 3">V7</strain>
    </source>
</reference>
<protein>
    <recommendedName>
        <fullName evidence="4">AsmA-like C-terminal domain-containing protein</fullName>
    </recommendedName>
</protein>
<dbReference type="EMBL" id="SJPZ01000001">
    <property type="protein sequence ID" value="TWU64993.1"/>
    <property type="molecule type" value="Genomic_DNA"/>
</dbReference>
<sequence length="442" mass="48887">MHERTSRAMARLLFVACCAMPTLLTLAVIIVCRSPWYHRSEIRALESKLEIRTGLDFQIGDFHRAAPDRIELSDVQLRHPETGRPVLDLYRVTWQRNDQGTVIRIVQPKLHHDQISAAWYLIHDRYLCQSQHTQSPTTILVDGLTVGDFTFRDIDAQIVPHPQTVEVIASAVPASGNGIDDVIEATVMRDRSGVLPSTNWWINTNTAQLPCRVLNDFIPWMKRLGDSAQFAGMMALETGLDDMVVDLSGARFSDIDLATFAENLPHRMGGTAEIRFDRCVLQSDQRHDIAGQITCDGGGFIAATLLTPLADQFGVQIDPQWARQRDVGFDRFSAWFEINGRSMQATGNCNRLETYLPPDVLASVGGRPILMLPPTGPLDSAALAYLAAPLQSPMVPLTQATRPILKWLQPGAPEINGGSPAARLSRIRSLDDSSPAAISQPR</sequence>
<dbReference type="AlphaFoldDB" id="A0A5C6FV85"/>
<dbReference type="OrthoDB" id="247707at2"/>